<comment type="caution">
    <text evidence="2">The sequence shown here is derived from an EMBL/GenBank/DDBJ whole genome shotgun (WGS) entry which is preliminary data.</text>
</comment>
<evidence type="ECO:0000313" key="2">
    <source>
        <dbReference type="EMBL" id="SDO34685.1"/>
    </source>
</evidence>
<gene>
    <name evidence="2" type="ORF">SAMN04488061_0954</name>
</gene>
<dbReference type="Pfam" id="PF07238">
    <property type="entry name" value="PilZ"/>
    <property type="match status" value="1"/>
</dbReference>
<feature type="domain" description="PilZ" evidence="1">
    <location>
        <begin position="39"/>
        <end position="117"/>
    </location>
</feature>
<accession>A0A1H0ITH0</accession>
<keyword evidence="3" id="KW-1185">Reference proteome</keyword>
<dbReference type="Proteomes" id="UP000198795">
    <property type="component" value="Unassembled WGS sequence"/>
</dbReference>
<dbReference type="EMBL" id="FNJC01000001">
    <property type="protein sequence ID" value="SDO34685.1"/>
    <property type="molecule type" value="Genomic_DNA"/>
</dbReference>
<dbReference type="SUPFAM" id="SSF141371">
    <property type="entry name" value="PilZ domain-like"/>
    <property type="match status" value="1"/>
</dbReference>
<dbReference type="InterPro" id="IPR009875">
    <property type="entry name" value="PilZ_domain"/>
</dbReference>
<dbReference type="Gene3D" id="2.40.10.220">
    <property type="entry name" value="predicted glycosyltransferase like domains"/>
    <property type="match status" value="1"/>
</dbReference>
<reference evidence="2 3" key="1">
    <citation type="submission" date="2016-10" db="EMBL/GenBank/DDBJ databases">
        <authorList>
            <person name="Varghese N."/>
            <person name="Submissions S."/>
        </authorList>
    </citation>
    <scope>NUCLEOTIDE SEQUENCE [LARGE SCALE GENOMIC DNA]</scope>
    <source>
        <strain evidence="2 3">CGMCC 1.6497</strain>
    </source>
</reference>
<proteinExistence type="predicted"/>
<sequence>MRYVLFLSLIYELSGLLRNEAKGANLGNSDGRDAGRSAERRRFGRRSTLKRATIVTEDGVQTACFVVDISDNGARLKLSNPSSVPDRFGLMIEADDFSVRCAVVRREDAHLGIEFVGSPRRLSWFRNRSRLSQLNFVLD</sequence>
<evidence type="ECO:0000259" key="1">
    <source>
        <dbReference type="Pfam" id="PF07238"/>
    </source>
</evidence>
<organism evidence="2 3">
    <name type="scientific">Filomicrobium insigne</name>
    <dbReference type="NCBI Taxonomy" id="418854"/>
    <lineage>
        <taxon>Bacteria</taxon>
        <taxon>Pseudomonadati</taxon>
        <taxon>Pseudomonadota</taxon>
        <taxon>Alphaproteobacteria</taxon>
        <taxon>Hyphomicrobiales</taxon>
        <taxon>Hyphomicrobiaceae</taxon>
        <taxon>Filomicrobium</taxon>
    </lineage>
</organism>
<name>A0A1H0ITH0_9HYPH</name>
<protein>
    <submittedName>
        <fullName evidence="2">PilZ domain-containing protein</fullName>
    </submittedName>
</protein>
<evidence type="ECO:0000313" key="3">
    <source>
        <dbReference type="Proteomes" id="UP000198795"/>
    </source>
</evidence>
<dbReference type="RefSeq" id="WP_090226892.1">
    <property type="nucleotide sequence ID" value="NZ_FNJC01000001.1"/>
</dbReference>